<evidence type="ECO:0000256" key="3">
    <source>
        <dbReference type="SAM" id="Phobius"/>
    </source>
</evidence>
<evidence type="ECO:0000256" key="1">
    <source>
        <dbReference type="ARBA" id="ARBA00012528"/>
    </source>
</evidence>
<keyword evidence="3" id="KW-0472">Membrane</keyword>
<evidence type="ECO:0000256" key="2">
    <source>
        <dbReference type="ARBA" id="ARBA00034247"/>
    </source>
</evidence>
<dbReference type="Pfam" id="PF00990">
    <property type="entry name" value="GGDEF"/>
    <property type="match status" value="1"/>
</dbReference>
<dbReference type="GO" id="GO:0052621">
    <property type="term" value="F:diguanylate cyclase activity"/>
    <property type="evidence" value="ECO:0007669"/>
    <property type="project" value="UniProtKB-EC"/>
</dbReference>
<dbReference type="InterPro" id="IPR000160">
    <property type="entry name" value="GGDEF_dom"/>
</dbReference>
<keyword evidence="3" id="KW-0812">Transmembrane</keyword>
<proteinExistence type="predicted"/>
<dbReference type="PANTHER" id="PTHR45138:SF9">
    <property type="entry name" value="DIGUANYLATE CYCLASE DGCM-RELATED"/>
    <property type="match status" value="1"/>
</dbReference>
<feature type="transmembrane region" description="Helical" evidence="3">
    <location>
        <begin position="90"/>
        <end position="108"/>
    </location>
</feature>
<dbReference type="InterPro" id="IPR029787">
    <property type="entry name" value="Nucleotide_cyclase"/>
</dbReference>
<evidence type="ECO:0000313" key="6">
    <source>
        <dbReference type="Proteomes" id="UP000185895"/>
    </source>
</evidence>
<dbReference type="CDD" id="cd01949">
    <property type="entry name" value="GGDEF"/>
    <property type="match status" value="1"/>
</dbReference>
<keyword evidence="3" id="KW-1133">Transmembrane helix</keyword>
<sequence length="283" mass="32661">MLVANFERIFLSHIVIRRCIILLILLLMGIMDYITGIEYSFSIFYLIPVAIASWYDTSKATIVTIITAVIVWLWADYATRHHYSSWVVPVWNSLVRVIFFFIVASLIIKVRKNWLEMKTMAMKDQLTDIDNLCALELEYRVLRKISLRKNISFAIAMIDLDGFKAVNDTYGHQQGDTVLITFAKILKRVNRASDTVGRLGGDEFVVMFLNIDGVAIHKYDERLRLFFDKSELKQKFGVDYSMGVAVFDHLPRTLEDALKSADQLMYQSKNAGKSRTTIGYYHE</sequence>
<dbReference type="STRING" id="1262585.BJI46_00820"/>
<protein>
    <recommendedName>
        <fullName evidence="1">diguanylate cyclase</fullName>
        <ecNumber evidence="1">2.7.7.65</ecNumber>
    </recommendedName>
</protein>
<feature type="transmembrane region" description="Helical" evidence="3">
    <location>
        <begin position="9"/>
        <end position="31"/>
    </location>
</feature>
<dbReference type="Proteomes" id="UP000185895">
    <property type="component" value="Unassembled WGS sequence"/>
</dbReference>
<dbReference type="InterPro" id="IPR043128">
    <property type="entry name" value="Rev_trsase/Diguanyl_cyclase"/>
</dbReference>
<accession>A0A1E7RG44</accession>
<dbReference type="SMART" id="SM00267">
    <property type="entry name" value="GGDEF"/>
    <property type="match status" value="1"/>
</dbReference>
<dbReference type="PROSITE" id="PS50887">
    <property type="entry name" value="GGDEF"/>
    <property type="match status" value="1"/>
</dbReference>
<dbReference type="InterPro" id="IPR050469">
    <property type="entry name" value="Diguanylate_Cyclase"/>
</dbReference>
<dbReference type="AlphaFoldDB" id="A0A1E7RG44"/>
<dbReference type="PANTHER" id="PTHR45138">
    <property type="entry name" value="REGULATORY COMPONENTS OF SENSORY TRANSDUCTION SYSTEM"/>
    <property type="match status" value="1"/>
</dbReference>
<feature type="domain" description="GGDEF" evidence="4">
    <location>
        <begin position="151"/>
        <end position="281"/>
    </location>
</feature>
<keyword evidence="6" id="KW-1185">Reference proteome</keyword>
<dbReference type="EC" id="2.7.7.65" evidence="1"/>
<name>A0A1E7RG44_9GAMM</name>
<comment type="caution">
    <text evidence="5">The sequence shown here is derived from an EMBL/GenBank/DDBJ whole genome shotgun (WGS) entry which is preliminary data.</text>
</comment>
<comment type="catalytic activity">
    <reaction evidence="2">
        <text>2 GTP = 3',3'-c-di-GMP + 2 diphosphate</text>
        <dbReference type="Rhea" id="RHEA:24898"/>
        <dbReference type="ChEBI" id="CHEBI:33019"/>
        <dbReference type="ChEBI" id="CHEBI:37565"/>
        <dbReference type="ChEBI" id="CHEBI:58805"/>
        <dbReference type="EC" id="2.7.7.65"/>
    </reaction>
</comment>
<dbReference type="NCBIfam" id="TIGR00254">
    <property type="entry name" value="GGDEF"/>
    <property type="match status" value="1"/>
</dbReference>
<organism evidence="5 6">
    <name type="scientific">Acinetobacter qingfengensis</name>
    <dbReference type="NCBI Taxonomy" id="1262585"/>
    <lineage>
        <taxon>Bacteria</taxon>
        <taxon>Pseudomonadati</taxon>
        <taxon>Pseudomonadota</taxon>
        <taxon>Gammaproteobacteria</taxon>
        <taxon>Moraxellales</taxon>
        <taxon>Moraxellaceae</taxon>
        <taxon>Acinetobacter</taxon>
    </lineage>
</organism>
<dbReference type="SUPFAM" id="SSF55073">
    <property type="entry name" value="Nucleotide cyclase"/>
    <property type="match status" value="1"/>
</dbReference>
<evidence type="ECO:0000313" key="5">
    <source>
        <dbReference type="EMBL" id="OEY98222.1"/>
    </source>
</evidence>
<dbReference type="Gene3D" id="3.30.70.270">
    <property type="match status" value="1"/>
</dbReference>
<feature type="transmembrane region" description="Helical" evidence="3">
    <location>
        <begin position="62"/>
        <end position="78"/>
    </location>
</feature>
<evidence type="ECO:0000259" key="4">
    <source>
        <dbReference type="PROSITE" id="PS50887"/>
    </source>
</evidence>
<gene>
    <name evidence="5" type="ORF">BJI46_00820</name>
</gene>
<dbReference type="EMBL" id="MKKK01000001">
    <property type="protein sequence ID" value="OEY98222.1"/>
    <property type="molecule type" value="Genomic_DNA"/>
</dbReference>
<reference evidence="5 6" key="1">
    <citation type="submission" date="2016-09" db="EMBL/GenBank/DDBJ databases">
        <authorList>
            <person name="Capua I."/>
            <person name="De Benedictis P."/>
            <person name="Joannis T."/>
            <person name="Lombin L.H."/>
            <person name="Cattoli G."/>
        </authorList>
    </citation>
    <scope>NUCLEOTIDE SEQUENCE [LARGE SCALE GENOMIC DNA]</scope>
    <source>
        <strain evidence="5 6">ANC 4671</strain>
    </source>
</reference>